<evidence type="ECO:0000256" key="8">
    <source>
        <dbReference type="SAM" id="Coils"/>
    </source>
</evidence>
<keyword evidence="7" id="KW-0902">Two-component regulatory system</keyword>
<dbReference type="Gene3D" id="3.30.565.10">
    <property type="entry name" value="Histidine kinase-like ATPase, C-terminal domain"/>
    <property type="match status" value="1"/>
</dbReference>
<dbReference type="InterPro" id="IPR036097">
    <property type="entry name" value="HisK_dim/P_sf"/>
</dbReference>
<evidence type="ECO:0000259" key="10">
    <source>
        <dbReference type="PROSITE" id="PS50109"/>
    </source>
</evidence>
<feature type="transmembrane region" description="Helical" evidence="9">
    <location>
        <begin position="64"/>
        <end position="88"/>
    </location>
</feature>
<name>A0A7C3VFB2_9CYAN</name>
<evidence type="ECO:0000313" key="12">
    <source>
        <dbReference type="EMBL" id="HGF99598.1"/>
    </source>
</evidence>
<dbReference type="InterPro" id="IPR004358">
    <property type="entry name" value="Sig_transdc_His_kin-like_C"/>
</dbReference>
<dbReference type="SMART" id="SM00387">
    <property type="entry name" value="HATPase_c"/>
    <property type="match status" value="1"/>
</dbReference>
<dbReference type="AlphaFoldDB" id="A0A7C3VFB2"/>
<comment type="caution">
    <text evidence="12">The sequence shown here is derived from an EMBL/GenBank/DDBJ whole genome shotgun (WGS) entry which is preliminary data.</text>
</comment>
<evidence type="ECO:0000256" key="6">
    <source>
        <dbReference type="ARBA" id="ARBA00022777"/>
    </source>
</evidence>
<gene>
    <name evidence="12" type="ORF">ENR15_02745</name>
</gene>
<reference evidence="12" key="1">
    <citation type="journal article" date="2020" name="mSystems">
        <title>Genome- and Community-Level Interaction Insights into Carbon Utilization and Element Cycling Functions of Hydrothermarchaeota in Hydrothermal Sediment.</title>
        <authorList>
            <person name="Zhou Z."/>
            <person name="Liu Y."/>
            <person name="Xu W."/>
            <person name="Pan J."/>
            <person name="Luo Z.H."/>
            <person name="Li M."/>
        </authorList>
    </citation>
    <scope>NUCLEOTIDE SEQUENCE [LARGE SCALE GENOMIC DNA]</scope>
    <source>
        <strain evidence="12">SpSt-374</strain>
    </source>
</reference>
<dbReference type="Gene3D" id="1.10.287.130">
    <property type="match status" value="1"/>
</dbReference>
<comment type="catalytic activity">
    <reaction evidence="1">
        <text>ATP + protein L-histidine = ADP + protein N-phospho-L-histidine.</text>
        <dbReference type="EC" id="2.7.13.3"/>
    </reaction>
</comment>
<dbReference type="CDD" id="cd00082">
    <property type="entry name" value="HisKA"/>
    <property type="match status" value="1"/>
</dbReference>
<keyword evidence="5" id="KW-0808">Transferase</keyword>
<dbReference type="SUPFAM" id="SSF55874">
    <property type="entry name" value="ATPase domain of HSP90 chaperone/DNA topoisomerase II/histidine kinase"/>
    <property type="match status" value="1"/>
</dbReference>
<feature type="domain" description="HAMP" evidence="11">
    <location>
        <begin position="286"/>
        <end position="339"/>
    </location>
</feature>
<keyword evidence="6" id="KW-0418">Kinase</keyword>
<feature type="coiled-coil region" evidence="8">
    <location>
        <begin position="234"/>
        <end position="261"/>
    </location>
</feature>
<dbReference type="PRINTS" id="PR00344">
    <property type="entry name" value="BCTRLSENSOR"/>
</dbReference>
<keyword evidence="9" id="KW-1133">Transmembrane helix</keyword>
<dbReference type="PANTHER" id="PTHR43065:SF50">
    <property type="entry name" value="HISTIDINE KINASE"/>
    <property type="match status" value="1"/>
</dbReference>
<protein>
    <recommendedName>
        <fullName evidence="3">histidine kinase</fullName>
        <ecNumber evidence="3">2.7.13.3</ecNumber>
    </recommendedName>
</protein>
<accession>A0A7C3VFB2</accession>
<dbReference type="InterPro" id="IPR003594">
    <property type="entry name" value="HATPase_dom"/>
</dbReference>
<dbReference type="PANTHER" id="PTHR43065">
    <property type="entry name" value="SENSOR HISTIDINE KINASE"/>
    <property type="match status" value="1"/>
</dbReference>
<dbReference type="InterPro" id="IPR005467">
    <property type="entry name" value="His_kinase_dom"/>
</dbReference>
<dbReference type="PROSITE" id="PS50109">
    <property type="entry name" value="HIS_KIN"/>
    <property type="match status" value="1"/>
</dbReference>
<dbReference type="InterPro" id="IPR036890">
    <property type="entry name" value="HATPase_C_sf"/>
</dbReference>
<evidence type="ECO:0000256" key="5">
    <source>
        <dbReference type="ARBA" id="ARBA00022679"/>
    </source>
</evidence>
<sequence>MLFKESVEGISNRKKTHFVGVSGEGNGENLGVIYRKSGEGKRLPLRMRWLENVMPRWSIFKKIAGGYLLVIGVAALGTTVGLAVGDYYQRQAQSDLKRAEDKELLLLELDRAVMQMLSHPQRLVQVLGESIWFDYEQAKLLSQMNVAQQKLEELEKFIDNQPTEGATDGRDMADLLPTYAVTIAAYVELIESWWGQVKPSALQGAEIPAARLQVWELMASKQAIEMGIEFERLSERLNILVAQTNQEKEDAQMQLESAHALRLRIVAVSVVLSAGIAALIGFYTSRQISRPIEWVNQVARRVTENSNFQLLAPVLTNDEVGSLAVSLNQLIKWLSNYTKDLELARQTLEGRVEERTQELRQVVQQLQETQSQLVHSEKMSALGQMVGGVAHEINNPVSFIYGNITHAGEYLAELLHLIDLYEEHYPEPVPEIAAAIEEMELEFLRADFLKLLDSMKSGADRIRTIVLSLRNFSRLDESEVKQADIHSGIDSTLLILNHRLSQIKVGKNYGQLPEIECYPAQLNQLFLHLISNAIDALEEAASQGHFSPESEGQKQPQISIRTEMVAEGQSATPDQPMYSVSVSAAKLPVATLRDVPLIRVCISDNGLGIAPDIAKNIFDPFFTTKAPGKGTGMGLAICYQIVQKHGGSIEVISLPGHGAEFVVTMPVSAAPATCLT</sequence>
<evidence type="ECO:0000256" key="2">
    <source>
        <dbReference type="ARBA" id="ARBA00004370"/>
    </source>
</evidence>
<dbReference type="InterPro" id="IPR003661">
    <property type="entry name" value="HisK_dim/P_dom"/>
</dbReference>
<dbReference type="GO" id="GO:0000155">
    <property type="term" value="F:phosphorelay sensor kinase activity"/>
    <property type="evidence" value="ECO:0007669"/>
    <property type="project" value="InterPro"/>
</dbReference>
<evidence type="ECO:0000256" key="7">
    <source>
        <dbReference type="ARBA" id="ARBA00023012"/>
    </source>
</evidence>
<evidence type="ECO:0000256" key="1">
    <source>
        <dbReference type="ARBA" id="ARBA00000085"/>
    </source>
</evidence>
<dbReference type="EC" id="2.7.13.3" evidence="3"/>
<keyword evidence="9" id="KW-0472">Membrane</keyword>
<keyword evidence="9" id="KW-0812">Transmembrane</keyword>
<dbReference type="GO" id="GO:0016020">
    <property type="term" value="C:membrane"/>
    <property type="evidence" value="ECO:0007669"/>
    <property type="project" value="UniProtKB-SubCell"/>
</dbReference>
<dbReference type="Pfam" id="PF02518">
    <property type="entry name" value="HATPase_c"/>
    <property type="match status" value="1"/>
</dbReference>
<dbReference type="EMBL" id="DSPX01000024">
    <property type="protein sequence ID" value="HGF99598.1"/>
    <property type="molecule type" value="Genomic_DNA"/>
</dbReference>
<keyword evidence="4" id="KW-0597">Phosphoprotein</keyword>
<feature type="domain" description="Histidine kinase" evidence="10">
    <location>
        <begin position="388"/>
        <end position="669"/>
    </location>
</feature>
<dbReference type="SMART" id="SM00388">
    <property type="entry name" value="HisKA"/>
    <property type="match status" value="1"/>
</dbReference>
<feature type="coiled-coil region" evidence="8">
    <location>
        <begin position="345"/>
        <end position="372"/>
    </location>
</feature>
<evidence type="ECO:0000256" key="9">
    <source>
        <dbReference type="SAM" id="Phobius"/>
    </source>
</evidence>
<proteinExistence type="predicted"/>
<keyword evidence="8" id="KW-0175">Coiled coil</keyword>
<dbReference type="SUPFAM" id="SSF47384">
    <property type="entry name" value="Homodimeric domain of signal transducing histidine kinase"/>
    <property type="match status" value="1"/>
</dbReference>
<dbReference type="Pfam" id="PF00672">
    <property type="entry name" value="HAMP"/>
    <property type="match status" value="1"/>
</dbReference>
<dbReference type="InterPro" id="IPR003660">
    <property type="entry name" value="HAMP_dom"/>
</dbReference>
<dbReference type="PROSITE" id="PS50885">
    <property type="entry name" value="HAMP"/>
    <property type="match status" value="1"/>
</dbReference>
<evidence type="ECO:0000256" key="3">
    <source>
        <dbReference type="ARBA" id="ARBA00012438"/>
    </source>
</evidence>
<comment type="subcellular location">
    <subcellularLocation>
        <location evidence="2">Membrane</location>
    </subcellularLocation>
</comment>
<dbReference type="CDD" id="cd06225">
    <property type="entry name" value="HAMP"/>
    <property type="match status" value="1"/>
</dbReference>
<dbReference type="SUPFAM" id="SSF158472">
    <property type="entry name" value="HAMP domain-like"/>
    <property type="match status" value="1"/>
</dbReference>
<organism evidence="12">
    <name type="scientific">Planktothricoides sp. SpSt-374</name>
    <dbReference type="NCBI Taxonomy" id="2282167"/>
    <lineage>
        <taxon>Bacteria</taxon>
        <taxon>Bacillati</taxon>
        <taxon>Cyanobacteriota</taxon>
        <taxon>Cyanophyceae</taxon>
        <taxon>Oscillatoriophycideae</taxon>
        <taxon>Oscillatoriales</taxon>
        <taxon>Oscillatoriaceae</taxon>
        <taxon>Planktothricoides</taxon>
    </lineage>
</organism>
<evidence type="ECO:0000259" key="11">
    <source>
        <dbReference type="PROSITE" id="PS50885"/>
    </source>
</evidence>
<dbReference type="Gene3D" id="6.10.340.10">
    <property type="match status" value="1"/>
</dbReference>
<evidence type="ECO:0000256" key="4">
    <source>
        <dbReference type="ARBA" id="ARBA00022553"/>
    </source>
</evidence>
<feature type="transmembrane region" description="Helical" evidence="9">
    <location>
        <begin position="263"/>
        <end position="283"/>
    </location>
</feature>